<sequence length="58" mass="7053">KWKMKTNKLLPSWLSFIFYVLKASLKRYILPARSLYVLLRPVVRLLYFTNFDLTNPFQ</sequence>
<accession>A0AAD7ZH14</accession>
<protein>
    <submittedName>
        <fullName evidence="1">Uncharacterized protein</fullName>
    </submittedName>
</protein>
<evidence type="ECO:0000313" key="2">
    <source>
        <dbReference type="Proteomes" id="UP001233999"/>
    </source>
</evidence>
<evidence type="ECO:0000313" key="1">
    <source>
        <dbReference type="EMBL" id="KAJ9580147.1"/>
    </source>
</evidence>
<organism evidence="1 2">
    <name type="scientific">Diploptera punctata</name>
    <name type="common">Pacific beetle cockroach</name>
    <dbReference type="NCBI Taxonomy" id="6984"/>
    <lineage>
        <taxon>Eukaryota</taxon>
        <taxon>Metazoa</taxon>
        <taxon>Ecdysozoa</taxon>
        <taxon>Arthropoda</taxon>
        <taxon>Hexapoda</taxon>
        <taxon>Insecta</taxon>
        <taxon>Pterygota</taxon>
        <taxon>Neoptera</taxon>
        <taxon>Polyneoptera</taxon>
        <taxon>Dictyoptera</taxon>
        <taxon>Blattodea</taxon>
        <taxon>Blaberoidea</taxon>
        <taxon>Blaberidae</taxon>
        <taxon>Diplopterinae</taxon>
        <taxon>Diploptera</taxon>
    </lineage>
</organism>
<gene>
    <name evidence="1" type="ORF">L9F63_004220</name>
</gene>
<reference evidence="1" key="1">
    <citation type="journal article" date="2023" name="IScience">
        <title>Live-bearing cockroach genome reveals convergent evolutionary mechanisms linked to viviparity in insects and beyond.</title>
        <authorList>
            <person name="Fouks B."/>
            <person name="Harrison M.C."/>
            <person name="Mikhailova A.A."/>
            <person name="Marchal E."/>
            <person name="English S."/>
            <person name="Carruthers M."/>
            <person name="Jennings E.C."/>
            <person name="Chiamaka E.L."/>
            <person name="Frigard R.A."/>
            <person name="Pippel M."/>
            <person name="Attardo G.M."/>
            <person name="Benoit J.B."/>
            <person name="Bornberg-Bauer E."/>
            <person name="Tobe S.S."/>
        </authorList>
    </citation>
    <scope>NUCLEOTIDE SEQUENCE</scope>
    <source>
        <strain evidence="1">Stay&amp;Tobe</strain>
    </source>
</reference>
<keyword evidence="2" id="KW-1185">Reference proteome</keyword>
<feature type="non-terminal residue" evidence="1">
    <location>
        <position position="58"/>
    </location>
</feature>
<reference evidence="1" key="2">
    <citation type="submission" date="2023-05" db="EMBL/GenBank/DDBJ databases">
        <authorList>
            <person name="Fouks B."/>
        </authorList>
    </citation>
    <scope>NUCLEOTIDE SEQUENCE</scope>
    <source>
        <strain evidence="1">Stay&amp;Tobe</strain>
        <tissue evidence="1">Testes</tissue>
    </source>
</reference>
<proteinExistence type="predicted"/>
<dbReference type="AlphaFoldDB" id="A0AAD7ZH14"/>
<name>A0AAD7ZH14_DIPPU</name>
<feature type="non-terminal residue" evidence="1">
    <location>
        <position position="1"/>
    </location>
</feature>
<dbReference type="Proteomes" id="UP001233999">
    <property type="component" value="Unassembled WGS sequence"/>
</dbReference>
<comment type="caution">
    <text evidence="1">The sequence shown here is derived from an EMBL/GenBank/DDBJ whole genome shotgun (WGS) entry which is preliminary data.</text>
</comment>
<dbReference type="EMBL" id="JASPKZ010008359">
    <property type="protein sequence ID" value="KAJ9580147.1"/>
    <property type="molecule type" value="Genomic_DNA"/>
</dbReference>